<reference evidence="3" key="1">
    <citation type="submission" date="2021-01" db="EMBL/GenBank/DDBJ databases">
        <authorList>
            <consortium name="Aspergillus puulaauensis MK2 genome sequencing consortium"/>
            <person name="Kazuki M."/>
            <person name="Futagami T."/>
        </authorList>
    </citation>
    <scope>NUCLEOTIDE SEQUENCE</scope>
    <source>
        <strain evidence="3">MK2</strain>
    </source>
</reference>
<name>A0A7R7XJ47_9EURO</name>
<gene>
    <name evidence="3" type="ORF">APUU_30515S</name>
</gene>
<reference evidence="3" key="2">
    <citation type="submission" date="2021-02" db="EMBL/GenBank/DDBJ databases">
        <title>Aspergillus puulaauensis MK2 genome sequence.</title>
        <authorList>
            <person name="Futagami T."/>
            <person name="Mori K."/>
            <person name="Kadooka C."/>
            <person name="Tanaka T."/>
        </authorList>
    </citation>
    <scope>NUCLEOTIDE SEQUENCE</scope>
    <source>
        <strain evidence="3">MK2</strain>
    </source>
</reference>
<dbReference type="PANTHER" id="PTHR31977">
    <property type="entry name" value="UPF0696 PROTEIN C11ORF68"/>
    <property type="match status" value="1"/>
</dbReference>
<keyword evidence="4" id="KW-1185">Reference proteome</keyword>
<evidence type="ECO:0008006" key="5">
    <source>
        <dbReference type="Google" id="ProtNLM"/>
    </source>
</evidence>
<organism evidence="3 4">
    <name type="scientific">Aspergillus puulaauensis</name>
    <dbReference type="NCBI Taxonomy" id="1220207"/>
    <lineage>
        <taxon>Eukaryota</taxon>
        <taxon>Fungi</taxon>
        <taxon>Dikarya</taxon>
        <taxon>Ascomycota</taxon>
        <taxon>Pezizomycotina</taxon>
        <taxon>Eurotiomycetes</taxon>
        <taxon>Eurotiomycetidae</taxon>
        <taxon>Eurotiales</taxon>
        <taxon>Aspergillaceae</taxon>
        <taxon>Aspergillus</taxon>
    </lineage>
</organism>
<dbReference type="PANTHER" id="PTHR31977:SF1">
    <property type="entry name" value="UPF0696 PROTEIN C11ORF68"/>
    <property type="match status" value="1"/>
</dbReference>
<evidence type="ECO:0000256" key="2">
    <source>
        <dbReference type="SAM" id="MobiDB-lite"/>
    </source>
</evidence>
<dbReference type="Pfam" id="PF08939">
    <property type="entry name" value="Bles03"/>
    <property type="match status" value="1"/>
</dbReference>
<proteinExistence type="inferred from homology"/>
<dbReference type="OrthoDB" id="10067381at2759"/>
<sequence>MAKPLDINPEDILSDESSFYGTLQDKEQQIRVPNVDNPAGDESETTQLEKEAAEYDPKEYWATIHPHILSTIQFQNQQRERAKQIEKEKMASLPIEMDIDTDTPQIIPRDKPSKHESSAEFLKRLPASSTKADTIGPWIYIHTPHIEQLNDDVAEFKRKGREALSAFENEEARLRYENDCKGGSAVTLARKVRPLQRELEEHIYTLARETNCITGKWMMFITADRVDRYWSAVAEATMNGHLGIAAKVATDDGGAGNRTRLIAVYTRDYEDRQDVKRVLKKLVELNLVKRGERPIYYKRDALTYLEIMSNNKFGLKATSCSSADVLAGKF</sequence>
<dbReference type="GeneID" id="64972295"/>
<dbReference type="InterPro" id="IPR015034">
    <property type="entry name" value="Bles03"/>
</dbReference>
<evidence type="ECO:0000256" key="1">
    <source>
        <dbReference type="ARBA" id="ARBA00010568"/>
    </source>
</evidence>
<dbReference type="AlphaFoldDB" id="A0A7R7XJ47"/>
<dbReference type="KEGG" id="apuu:APUU_30515S"/>
<comment type="similarity">
    <text evidence="1">Belongs to the UPF0696 family.</text>
</comment>
<dbReference type="InterPro" id="IPR023398">
    <property type="entry name" value="TIF_eIF4e-like"/>
</dbReference>
<evidence type="ECO:0000313" key="4">
    <source>
        <dbReference type="Proteomes" id="UP000654913"/>
    </source>
</evidence>
<feature type="region of interest" description="Disordered" evidence="2">
    <location>
        <begin position="24"/>
        <end position="47"/>
    </location>
</feature>
<dbReference type="EMBL" id="AP024445">
    <property type="protein sequence ID" value="BCS22290.1"/>
    <property type="molecule type" value="Genomic_DNA"/>
</dbReference>
<dbReference type="Gene3D" id="3.30.760.10">
    <property type="entry name" value="RNA Cap, Translation Initiation Factor Eif4e"/>
    <property type="match status" value="1"/>
</dbReference>
<protein>
    <recommendedName>
        <fullName evidence="5">DUF1917-domain-containing protein</fullName>
    </recommendedName>
</protein>
<dbReference type="SUPFAM" id="SSF55418">
    <property type="entry name" value="eIF4e-like"/>
    <property type="match status" value="1"/>
</dbReference>
<accession>A0A7R7XJ47</accession>
<dbReference type="Proteomes" id="UP000654913">
    <property type="component" value="Chromosome 3"/>
</dbReference>
<dbReference type="RefSeq" id="XP_041554484.1">
    <property type="nucleotide sequence ID" value="XM_041701617.1"/>
</dbReference>
<evidence type="ECO:0000313" key="3">
    <source>
        <dbReference type="EMBL" id="BCS22290.1"/>
    </source>
</evidence>